<evidence type="ECO:0000313" key="2">
    <source>
        <dbReference type="EMBL" id="TWT38605.1"/>
    </source>
</evidence>
<dbReference type="PROSITE" id="PS51257">
    <property type="entry name" value="PROKAR_LIPOPROTEIN"/>
    <property type="match status" value="1"/>
</dbReference>
<dbReference type="EMBL" id="SJPF01000001">
    <property type="protein sequence ID" value="TWT38605.1"/>
    <property type="molecule type" value="Genomic_DNA"/>
</dbReference>
<evidence type="ECO:0000256" key="1">
    <source>
        <dbReference type="SAM" id="MobiDB-lite"/>
    </source>
</evidence>
<name>A0A5C5VLB0_9BACT</name>
<dbReference type="OrthoDB" id="9839759at2"/>
<dbReference type="Proteomes" id="UP000318878">
    <property type="component" value="Unassembled WGS sequence"/>
</dbReference>
<accession>A0A5C5VLB0</accession>
<proteinExistence type="predicted"/>
<organism evidence="2 3">
    <name type="scientific">Blastopirellula retiformator</name>
    <dbReference type="NCBI Taxonomy" id="2527970"/>
    <lineage>
        <taxon>Bacteria</taxon>
        <taxon>Pseudomonadati</taxon>
        <taxon>Planctomycetota</taxon>
        <taxon>Planctomycetia</taxon>
        <taxon>Pirellulales</taxon>
        <taxon>Pirellulaceae</taxon>
        <taxon>Blastopirellula</taxon>
    </lineage>
</organism>
<sequence length="130" mass="14414">MRTEFVALIAAVMLAGCQTSEFDGPTVDDFDGRLVAGGQSVSFEPDEKVRLQLMLHANGERFGVPIQPDGSFDIGWMPIGTYSAVLEYPPKNRSANSRSQQDVRHSIPEGLEIVEGQTKYEIDLGKNWKR</sequence>
<protein>
    <submittedName>
        <fullName evidence="2">Uncharacterized protein</fullName>
    </submittedName>
</protein>
<reference evidence="2 3" key="1">
    <citation type="submission" date="2019-02" db="EMBL/GenBank/DDBJ databases">
        <title>Deep-cultivation of Planctomycetes and their phenomic and genomic characterization uncovers novel biology.</title>
        <authorList>
            <person name="Wiegand S."/>
            <person name="Jogler M."/>
            <person name="Boedeker C."/>
            <person name="Pinto D."/>
            <person name="Vollmers J."/>
            <person name="Rivas-Marin E."/>
            <person name="Kohn T."/>
            <person name="Peeters S.H."/>
            <person name="Heuer A."/>
            <person name="Rast P."/>
            <person name="Oberbeckmann S."/>
            <person name="Bunk B."/>
            <person name="Jeske O."/>
            <person name="Meyerdierks A."/>
            <person name="Storesund J.E."/>
            <person name="Kallscheuer N."/>
            <person name="Luecker S."/>
            <person name="Lage O.M."/>
            <person name="Pohl T."/>
            <person name="Merkel B.J."/>
            <person name="Hornburger P."/>
            <person name="Mueller R.-W."/>
            <person name="Bruemmer F."/>
            <person name="Labrenz M."/>
            <person name="Spormann A.M."/>
            <person name="Op Den Camp H."/>
            <person name="Overmann J."/>
            <person name="Amann R."/>
            <person name="Jetten M.S.M."/>
            <person name="Mascher T."/>
            <person name="Medema M.H."/>
            <person name="Devos D.P."/>
            <person name="Kaster A.-K."/>
            <person name="Ovreas L."/>
            <person name="Rohde M."/>
            <person name="Galperin M.Y."/>
            <person name="Jogler C."/>
        </authorList>
    </citation>
    <scope>NUCLEOTIDE SEQUENCE [LARGE SCALE GENOMIC DNA]</scope>
    <source>
        <strain evidence="2 3">Enr8</strain>
    </source>
</reference>
<keyword evidence="3" id="KW-1185">Reference proteome</keyword>
<dbReference type="AlphaFoldDB" id="A0A5C5VLB0"/>
<feature type="region of interest" description="Disordered" evidence="1">
    <location>
        <begin position="90"/>
        <end position="110"/>
    </location>
</feature>
<evidence type="ECO:0000313" key="3">
    <source>
        <dbReference type="Proteomes" id="UP000318878"/>
    </source>
</evidence>
<gene>
    <name evidence="2" type="ORF">Enr8_02980</name>
</gene>
<comment type="caution">
    <text evidence="2">The sequence shown here is derived from an EMBL/GenBank/DDBJ whole genome shotgun (WGS) entry which is preliminary data.</text>
</comment>
<dbReference type="RefSeq" id="WP_146428845.1">
    <property type="nucleotide sequence ID" value="NZ_SJPF01000001.1"/>
</dbReference>